<dbReference type="CTD" id="20248653"/>
<feature type="domain" description="Tectonic-1-3" evidence="7">
    <location>
        <begin position="200"/>
        <end position="390"/>
    </location>
</feature>
<dbReference type="Pfam" id="PF07773">
    <property type="entry name" value="TCTN_DUF1619"/>
    <property type="match status" value="2"/>
</dbReference>
<evidence type="ECO:0000313" key="10">
    <source>
        <dbReference type="Proteomes" id="UP000030746"/>
    </source>
</evidence>
<protein>
    <submittedName>
        <fullName evidence="9">Uncharacterized protein</fullName>
    </submittedName>
</protein>
<keyword evidence="10" id="KW-1185">Reference proteome</keyword>
<dbReference type="AlphaFoldDB" id="V4ARK8"/>
<reference evidence="9 10" key="1">
    <citation type="journal article" date="2013" name="Nature">
        <title>Insights into bilaterian evolution from three spiralian genomes.</title>
        <authorList>
            <person name="Simakov O."/>
            <person name="Marletaz F."/>
            <person name="Cho S.J."/>
            <person name="Edsinger-Gonzales E."/>
            <person name="Havlak P."/>
            <person name="Hellsten U."/>
            <person name="Kuo D.H."/>
            <person name="Larsson T."/>
            <person name="Lv J."/>
            <person name="Arendt D."/>
            <person name="Savage R."/>
            <person name="Osoegawa K."/>
            <person name="de Jong P."/>
            <person name="Grimwood J."/>
            <person name="Chapman J.A."/>
            <person name="Shapiro H."/>
            <person name="Aerts A."/>
            <person name="Otillar R.P."/>
            <person name="Terry A.Y."/>
            <person name="Boore J.L."/>
            <person name="Grigoriev I.V."/>
            <person name="Lindberg D.R."/>
            <person name="Seaver E.C."/>
            <person name="Weisblat D.A."/>
            <person name="Putnam N.H."/>
            <person name="Rokhsar D.S."/>
        </authorList>
    </citation>
    <scope>NUCLEOTIDE SEQUENCE [LARGE SCALE GENOMIC DNA]</scope>
</reference>
<feature type="compositionally biased region" description="Low complexity" evidence="5">
    <location>
        <begin position="44"/>
        <end position="73"/>
    </location>
</feature>
<evidence type="ECO:0000259" key="8">
    <source>
        <dbReference type="Pfam" id="PF25752"/>
    </source>
</evidence>
<organism evidence="9 10">
    <name type="scientific">Lottia gigantea</name>
    <name type="common">Giant owl limpet</name>
    <dbReference type="NCBI Taxonomy" id="225164"/>
    <lineage>
        <taxon>Eukaryota</taxon>
        <taxon>Metazoa</taxon>
        <taxon>Spiralia</taxon>
        <taxon>Lophotrochozoa</taxon>
        <taxon>Mollusca</taxon>
        <taxon>Gastropoda</taxon>
        <taxon>Patellogastropoda</taxon>
        <taxon>Lottioidea</taxon>
        <taxon>Lottiidae</taxon>
        <taxon>Lottia</taxon>
    </lineage>
</organism>
<evidence type="ECO:0000256" key="1">
    <source>
        <dbReference type="ARBA" id="ARBA00007633"/>
    </source>
</evidence>
<evidence type="ECO:0000259" key="7">
    <source>
        <dbReference type="Pfam" id="PF07773"/>
    </source>
</evidence>
<name>V4ARK8_LOTGI</name>
<dbReference type="Pfam" id="PF25752">
    <property type="entry name" value="DUF1619_N"/>
    <property type="match status" value="1"/>
</dbReference>
<gene>
    <name evidence="9" type="ORF">LOTGIDRAFT_231625</name>
</gene>
<evidence type="ECO:0000256" key="2">
    <source>
        <dbReference type="ARBA" id="ARBA00022729"/>
    </source>
</evidence>
<dbReference type="InterPro" id="IPR057724">
    <property type="entry name" value="TCTN1-3_N"/>
</dbReference>
<dbReference type="InterPro" id="IPR040354">
    <property type="entry name" value="TCTN1-3"/>
</dbReference>
<evidence type="ECO:0000256" key="4">
    <source>
        <dbReference type="ARBA" id="ARBA00023180"/>
    </source>
</evidence>
<evidence type="ECO:0000256" key="5">
    <source>
        <dbReference type="SAM" id="MobiDB-lite"/>
    </source>
</evidence>
<dbReference type="GeneID" id="20248653"/>
<proteinExistence type="inferred from homology"/>
<keyword evidence="2 6" id="KW-0732">Signal</keyword>
<dbReference type="HOGENOM" id="CLU_016974_0_0_1"/>
<feature type="signal peptide" evidence="6">
    <location>
        <begin position="1"/>
        <end position="31"/>
    </location>
</feature>
<dbReference type="OMA" id="LNGAQIC"/>
<evidence type="ECO:0000256" key="3">
    <source>
        <dbReference type="ARBA" id="ARBA00022794"/>
    </source>
</evidence>
<comment type="similarity">
    <text evidence="1">Belongs to the tectonic family.</text>
</comment>
<dbReference type="EMBL" id="KB201305">
    <property type="protein sequence ID" value="ESO97470.1"/>
    <property type="molecule type" value="Genomic_DNA"/>
</dbReference>
<feature type="region of interest" description="Disordered" evidence="5">
    <location>
        <begin position="35"/>
        <end position="75"/>
    </location>
</feature>
<keyword evidence="4" id="KW-0325">Glycoprotein</keyword>
<feature type="domain" description="Tectonic-1-3 N-terminal" evidence="8">
    <location>
        <begin position="80"/>
        <end position="161"/>
    </location>
</feature>
<dbReference type="GO" id="GO:0060271">
    <property type="term" value="P:cilium assembly"/>
    <property type="evidence" value="ECO:0007669"/>
    <property type="project" value="TreeGrafter"/>
</dbReference>
<dbReference type="Proteomes" id="UP000030746">
    <property type="component" value="Unassembled WGS sequence"/>
</dbReference>
<dbReference type="InterPro" id="IPR011677">
    <property type="entry name" value="TCTN1-3_dom"/>
</dbReference>
<evidence type="ECO:0000256" key="6">
    <source>
        <dbReference type="SAM" id="SignalP"/>
    </source>
</evidence>
<dbReference type="KEGG" id="lgi:LOTGIDRAFT_231625"/>
<dbReference type="STRING" id="225164.V4ARK8"/>
<keyword evidence="3" id="KW-0970">Cilium biogenesis/degradation</keyword>
<evidence type="ECO:0000313" key="9">
    <source>
        <dbReference type="EMBL" id="ESO97470.1"/>
    </source>
</evidence>
<accession>V4ARK8</accession>
<sequence length="669" mass="73026">MAAEMNIFPKNGLFIAVKVFLLCNIVQITLCATTSPPSSPAAGTTNPQTTPVPTTQSSTPAQVQTTSIPTATPSPIPSNTDLAYCPCDLTGNSCDVNCCCDTDCSNDDRLAFSECLPSSVSTDDKLCMRSELILFDNSPYVANYTSNNLFCLYFDNNVERNYYNVPDLVTTEATFNSYVKDYGDFSFQSAATPKTVYSDYYKSGDNIYVVYDSKSQGILALPTALTSTYCTDNNPTAYLYDGESECVRKVTDLPSQCTSLPALSANSYYDGFRVVTSPVLFKEYQPDDNSTTEEEVGSITDLYNNTYTIPIEIGSVRCKDETTGLIANCSLSLPNYNTVTQTCENTVLQTGYNIKHNGTKGIKSVTVDFLLGTISTSNTQLISQSYFTKFTGEFEDNAFVRSGNPGYVNGEPVMAGILNNTVDSEGIVQQEIMLNSNRDQWLTIQSNTGVGDCLPSNRLSVVFGEDVRSGCFLQISLAGVADHCQFLQERIVQAVEGELAPIFAAGQYENVNRYVATFGNSDINKVGDWVPIQVQGRPIPAAAVGLRCSLSLGMNIQILYAKVGSLGNPQSKILGVAFVYHTPEDVNYRCIGPYCQPGTDLSQKLEIITSVSFIDVSQPPEGFEAEQPMFLAKVPYDFFYPFLTDTSSQLNTLNLCLVIVCLFVSLLKL</sequence>
<feature type="domain" description="Tectonic-1-3" evidence="7">
    <location>
        <begin position="403"/>
        <end position="581"/>
    </location>
</feature>
<feature type="chain" id="PRO_5004717427" evidence="6">
    <location>
        <begin position="32"/>
        <end position="669"/>
    </location>
</feature>
<dbReference type="PANTHER" id="PTHR14611:SF2">
    <property type="entry name" value="TECTONIC"/>
    <property type="match status" value="1"/>
</dbReference>
<dbReference type="RefSeq" id="XP_009052054.1">
    <property type="nucleotide sequence ID" value="XM_009053806.1"/>
</dbReference>
<dbReference type="PANTHER" id="PTHR14611">
    <property type="entry name" value="TECTONIC FAMILY MEMBER"/>
    <property type="match status" value="1"/>
</dbReference>
<dbReference type="OrthoDB" id="2104337at2759"/>